<dbReference type="Gene3D" id="3.40.50.11350">
    <property type="match status" value="1"/>
</dbReference>
<organism evidence="1 2">
    <name type="scientific">Nakamurella aerolata</name>
    <dbReference type="NCBI Taxonomy" id="1656892"/>
    <lineage>
        <taxon>Bacteria</taxon>
        <taxon>Bacillati</taxon>
        <taxon>Actinomycetota</taxon>
        <taxon>Actinomycetes</taxon>
        <taxon>Nakamurellales</taxon>
        <taxon>Nakamurellaceae</taxon>
        <taxon>Nakamurella</taxon>
    </lineage>
</organism>
<keyword evidence="2" id="KW-1185">Reference proteome</keyword>
<name>A0A849A9Q1_9ACTN</name>
<reference evidence="1 2" key="1">
    <citation type="submission" date="2020-05" db="EMBL/GenBank/DDBJ databases">
        <title>Nakamurella sp. DB0629 isolated from air conditioner.</title>
        <authorList>
            <person name="Kim D.H."/>
            <person name="Kim D.-U."/>
        </authorList>
    </citation>
    <scope>NUCLEOTIDE SEQUENCE [LARGE SCALE GENOMIC DNA]</scope>
    <source>
        <strain evidence="1 2">DB0629</strain>
    </source>
</reference>
<sequence>MKRYLVAYNPAAAGLGNRMRVVLGAKVLAEHEDRRLLYVWPTGPKFGPKLTELWDFTGGRRLSKYLSRALAPLVPYGDRDVRNSAGPDAGPRIRQIMTGGELQLPPGLRSWRDEFRSLRPAPPIAERVNAFHADQLGSEPYVGVQIRAHAVSHEKTKAMSPTSWFVDRMHQIEDADPGVRFFVSCDVPEVFEQITAEFPTAVGIKDKGAYNSTEGVTGGVADLYLLAGSGYLLGPYWSSFIELAQHLAGDRITVETANETATGGVDFTSLGVVADPLRPADRGGSTADRPDAGA</sequence>
<evidence type="ECO:0000313" key="1">
    <source>
        <dbReference type="EMBL" id="NNG35828.1"/>
    </source>
</evidence>
<dbReference type="EMBL" id="JABEND010000004">
    <property type="protein sequence ID" value="NNG35828.1"/>
    <property type="molecule type" value="Genomic_DNA"/>
</dbReference>
<dbReference type="Proteomes" id="UP000562984">
    <property type="component" value="Unassembled WGS sequence"/>
</dbReference>
<evidence type="ECO:0000313" key="2">
    <source>
        <dbReference type="Proteomes" id="UP000562984"/>
    </source>
</evidence>
<dbReference type="RefSeq" id="WP_171199525.1">
    <property type="nucleotide sequence ID" value="NZ_JABEND010000004.1"/>
</dbReference>
<gene>
    <name evidence="1" type="ORF">HKD39_08920</name>
</gene>
<proteinExistence type="predicted"/>
<protein>
    <submittedName>
        <fullName evidence="1">Uncharacterized protein</fullName>
    </submittedName>
</protein>
<comment type="caution">
    <text evidence="1">The sequence shown here is derived from an EMBL/GenBank/DDBJ whole genome shotgun (WGS) entry which is preliminary data.</text>
</comment>
<dbReference type="AlphaFoldDB" id="A0A849A9Q1"/>
<accession>A0A849A9Q1</accession>